<dbReference type="AlphaFoldDB" id="A0A438D855"/>
<organism evidence="1 2">
    <name type="scientific">Vitis vinifera</name>
    <name type="common">Grape</name>
    <dbReference type="NCBI Taxonomy" id="29760"/>
    <lineage>
        <taxon>Eukaryota</taxon>
        <taxon>Viridiplantae</taxon>
        <taxon>Streptophyta</taxon>
        <taxon>Embryophyta</taxon>
        <taxon>Tracheophyta</taxon>
        <taxon>Spermatophyta</taxon>
        <taxon>Magnoliopsida</taxon>
        <taxon>eudicotyledons</taxon>
        <taxon>Gunneridae</taxon>
        <taxon>Pentapetalae</taxon>
        <taxon>rosids</taxon>
        <taxon>Vitales</taxon>
        <taxon>Vitaceae</taxon>
        <taxon>Viteae</taxon>
        <taxon>Vitis</taxon>
    </lineage>
</organism>
<dbReference type="PANTHER" id="PTHR33240">
    <property type="entry name" value="OS08G0508500 PROTEIN"/>
    <property type="match status" value="1"/>
</dbReference>
<gene>
    <name evidence="1" type="ORF">CK203_092752</name>
</gene>
<evidence type="ECO:0000313" key="1">
    <source>
        <dbReference type="EMBL" id="RVW31637.1"/>
    </source>
</evidence>
<evidence type="ECO:0000313" key="2">
    <source>
        <dbReference type="Proteomes" id="UP000288805"/>
    </source>
</evidence>
<name>A0A438D855_VITVI</name>
<protein>
    <recommendedName>
        <fullName evidence="3">Retrotransposon gag domain-containing protein</fullName>
    </recommendedName>
</protein>
<accession>A0A438D855</accession>
<comment type="caution">
    <text evidence="1">The sequence shown here is derived from an EMBL/GenBank/DDBJ whole genome shotgun (WGS) entry which is preliminary data.</text>
</comment>
<reference evidence="1 2" key="1">
    <citation type="journal article" date="2018" name="PLoS Genet.">
        <title>Population sequencing reveals clonal diversity and ancestral inbreeding in the grapevine cultivar Chardonnay.</title>
        <authorList>
            <person name="Roach M.J."/>
            <person name="Johnson D.L."/>
            <person name="Bohlmann J."/>
            <person name="van Vuuren H.J."/>
            <person name="Jones S.J."/>
            <person name="Pretorius I.S."/>
            <person name="Schmidt S.A."/>
            <person name="Borneman A.R."/>
        </authorList>
    </citation>
    <scope>NUCLEOTIDE SEQUENCE [LARGE SCALE GENOMIC DNA]</scope>
    <source>
        <strain evidence="2">cv. Chardonnay</strain>
        <tissue evidence="1">Leaf</tissue>
    </source>
</reference>
<dbReference type="PANTHER" id="PTHR33240:SF15">
    <property type="entry name" value="GAG-PRO-LIKE PROTEIN"/>
    <property type="match status" value="1"/>
</dbReference>
<proteinExistence type="predicted"/>
<dbReference type="Proteomes" id="UP000288805">
    <property type="component" value="Unassembled WGS sequence"/>
</dbReference>
<dbReference type="EMBL" id="QGNW01001746">
    <property type="protein sequence ID" value="RVW31637.1"/>
    <property type="molecule type" value="Genomic_DNA"/>
</dbReference>
<sequence length="452" mass="51641">MNTFRDISKAFVGHYLCSACHKKNISTLQNIKLQENELLRDFIKRFEQAVLQVESYSIDVILQIFKRSIGPGTPFFESLAKKSFATMDDLFRQADKYSMLEDDVWVAIQQASKKQVGQQQQNQARLTLLSISYERLLPMIRNLSDFRWTEPIKIDSTRRDQNRRYSYHKDHNHTTEQCKSLHYLERLIKVRHLKQYVNTTSGQRETAQELVVQAPASSTALKVVINYIDGGPVDDIHSSNGKGKGCSMQPLGKRIRRERGLVDPGGSVDLLQMLAYKQMSYSPSALENLGRLLSGFNGAMTTSLGDVVLLIQAGPITLNVQFSVVDDLSSYNANMGHAWLHRMKVIPSTYHQMLPAYALRGDTAIRIASYHQRAISQYNKRSRPRFFLPRSLVLKRVFENPAEVGVRKLQSNWERSYVVTKAGDLGAYHLQTLDGVPLLHPWNVTNLKLYYQ</sequence>
<evidence type="ECO:0008006" key="3">
    <source>
        <dbReference type="Google" id="ProtNLM"/>
    </source>
</evidence>